<dbReference type="AlphaFoldDB" id="A0A0T5P397"/>
<dbReference type="InterPro" id="IPR036388">
    <property type="entry name" value="WH-like_DNA-bd_sf"/>
</dbReference>
<dbReference type="RefSeq" id="WP_057819837.1">
    <property type="nucleotide sequence ID" value="NZ_CP031598.1"/>
</dbReference>
<dbReference type="GO" id="GO:0003677">
    <property type="term" value="F:DNA binding"/>
    <property type="evidence" value="ECO:0007669"/>
    <property type="project" value="InterPro"/>
</dbReference>
<feature type="domain" description="HTH luxR-type" evidence="1">
    <location>
        <begin position="181"/>
        <end position="246"/>
    </location>
</feature>
<dbReference type="InterPro" id="IPR036693">
    <property type="entry name" value="TF_LuxR_autoind-bd_dom_sf"/>
</dbReference>
<proteinExistence type="predicted"/>
<reference evidence="3 5" key="2">
    <citation type="submission" date="2018-08" db="EMBL/GenBank/DDBJ databases">
        <title>Genetic Globetrotter - A new plasmid hitch-hiking vast phylogenetic and geographic distances.</title>
        <authorList>
            <person name="Vollmers J."/>
            <person name="Petersen J."/>
        </authorList>
    </citation>
    <scope>NUCLEOTIDE SEQUENCE [LARGE SCALE GENOMIC DNA]</scope>
    <source>
        <strain evidence="3 5">DSM 26383</strain>
    </source>
</reference>
<keyword evidence="4" id="KW-1185">Reference proteome</keyword>
<dbReference type="PROSITE" id="PS50043">
    <property type="entry name" value="HTH_LUXR_2"/>
    <property type="match status" value="1"/>
</dbReference>
<dbReference type="STRING" id="540747.SAMN04488031_12148"/>
<dbReference type="EMBL" id="LAXI01000020">
    <property type="protein sequence ID" value="KRS15627.1"/>
    <property type="molecule type" value="Genomic_DNA"/>
</dbReference>
<evidence type="ECO:0000313" key="5">
    <source>
        <dbReference type="Proteomes" id="UP000325785"/>
    </source>
</evidence>
<dbReference type="KEGG" id="rid:RIdsm_03689"/>
<dbReference type="SUPFAM" id="SSF75516">
    <property type="entry name" value="Pheromone-binding domain of LuxR-like quorum-sensing transcription factors"/>
    <property type="match status" value="1"/>
</dbReference>
<dbReference type="Proteomes" id="UP000051401">
    <property type="component" value="Unassembled WGS sequence"/>
</dbReference>
<gene>
    <name evidence="3" type="ORF">RIdsm_03689</name>
    <name evidence="2" type="ORF">XM52_22560</name>
</gene>
<dbReference type="SUPFAM" id="SSF46894">
    <property type="entry name" value="C-terminal effector domain of the bipartite response regulators"/>
    <property type="match status" value="1"/>
</dbReference>
<organism evidence="2 4">
    <name type="scientific">Roseovarius indicus</name>
    <dbReference type="NCBI Taxonomy" id="540747"/>
    <lineage>
        <taxon>Bacteria</taxon>
        <taxon>Pseudomonadati</taxon>
        <taxon>Pseudomonadota</taxon>
        <taxon>Alphaproteobacteria</taxon>
        <taxon>Rhodobacterales</taxon>
        <taxon>Roseobacteraceae</taxon>
        <taxon>Roseovarius</taxon>
    </lineage>
</organism>
<dbReference type="Gene3D" id="3.30.450.80">
    <property type="entry name" value="Transcription factor LuxR-like, autoinducer-binding domain"/>
    <property type="match status" value="1"/>
</dbReference>
<evidence type="ECO:0000259" key="1">
    <source>
        <dbReference type="PROSITE" id="PS50043"/>
    </source>
</evidence>
<protein>
    <submittedName>
        <fullName evidence="3">ATP-dependent transcriptional regulator</fullName>
    </submittedName>
</protein>
<dbReference type="Pfam" id="PF00196">
    <property type="entry name" value="GerE"/>
    <property type="match status" value="1"/>
</dbReference>
<dbReference type="Gene3D" id="1.10.10.10">
    <property type="entry name" value="Winged helix-like DNA-binding domain superfamily/Winged helix DNA-binding domain"/>
    <property type="match status" value="1"/>
</dbReference>
<dbReference type="SMART" id="SM00421">
    <property type="entry name" value="HTH_LUXR"/>
    <property type="match status" value="1"/>
</dbReference>
<name>A0A0T5P397_9RHOB</name>
<evidence type="ECO:0000313" key="2">
    <source>
        <dbReference type="EMBL" id="KRS15627.1"/>
    </source>
</evidence>
<evidence type="ECO:0000313" key="3">
    <source>
        <dbReference type="EMBL" id="QEW27867.1"/>
    </source>
</evidence>
<sequence length="250" mass="27125">MVTTRFANLLIDTADKLAEARDADAAWEAISAVATRLRAKSVNAGVFLTGTGSIAWMRSTMNPAWLEEYAGDALHEVDPLLKASMAGEPPRLYDVEFQQRLGPPGSRYRQLHGSMMGYGYRYMITHSWTQGTENKCLVLGCEDDPTHLFGPGTDRAFSAVAAMLSCRMEPPGAGTPDGRAFGTSWQLLDPRETEILSRLAQGMTEDDIAERVGLSEADVLRVIASASGKMRAGSRDETLALAVLRGLLTL</sequence>
<dbReference type="Proteomes" id="UP000325785">
    <property type="component" value="Chromosome"/>
</dbReference>
<reference evidence="2 4" key="1">
    <citation type="submission" date="2015-04" db="EMBL/GenBank/DDBJ databases">
        <title>The draft genome sequence of Roseovarius indicus B108T.</title>
        <authorList>
            <person name="Li G."/>
            <person name="Lai Q."/>
            <person name="Shao Z."/>
            <person name="Yan P."/>
        </authorList>
    </citation>
    <scope>NUCLEOTIDE SEQUENCE [LARGE SCALE GENOMIC DNA]</scope>
    <source>
        <strain evidence="2 4">B108</strain>
    </source>
</reference>
<dbReference type="EMBL" id="CP031598">
    <property type="protein sequence ID" value="QEW27867.1"/>
    <property type="molecule type" value="Genomic_DNA"/>
</dbReference>
<dbReference type="OrthoDB" id="7692966at2"/>
<dbReference type="InterPro" id="IPR000792">
    <property type="entry name" value="Tscrpt_reg_LuxR_C"/>
</dbReference>
<dbReference type="PATRIC" id="fig|540747.5.peg.2865"/>
<dbReference type="InterPro" id="IPR016032">
    <property type="entry name" value="Sig_transdc_resp-reg_C-effctor"/>
</dbReference>
<evidence type="ECO:0000313" key="4">
    <source>
        <dbReference type="Proteomes" id="UP000051401"/>
    </source>
</evidence>
<dbReference type="GO" id="GO:0006355">
    <property type="term" value="P:regulation of DNA-templated transcription"/>
    <property type="evidence" value="ECO:0007669"/>
    <property type="project" value="InterPro"/>
</dbReference>
<accession>A0A0T5P397</accession>